<keyword evidence="1" id="KW-0687">Ribonucleoprotein</keyword>
<keyword evidence="2" id="KW-1185">Reference proteome</keyword>
<name>A0A067R9V1_ZOONE</name>
<accession>A0A067R9V1</accession>
<dbReference type="AlphaFoldDB" id="A0A067R9V1"/>
<reference evidence="1 2" key="1">
    <citation type="journal article" date="2014" name="Nat. Commun.">
        <title>Molecular traces of alternative social organization in a termite genome.</title>
        <authorList>
            <person name="Terrapon N."/>
            <person name="Li C."/>
            <person name="Robertson H.M."/>
            <person name="Ji L."/>
            <person name="Meng X."/>
            <person name="Booth W."/>
            <person name="Chen Z."/>
            <person name="Childers C.P."/>
            <person name="Glastad K.M."/>
            <person name="Gokhale K."/>
            <person name="Gowin J."/>
            <person name="Gronenberg W."/>
            <person name="Hermansen R.A."/>
            <person name="Hu H."/>
            <person name="Hunt B.G."/>
            <person name="Huylmans A.K."/>
            <person name="Khalil S.M."/>
            <person name="Mitchell R.D."/>
            <person name="Munoz-Torres M.C."/>
            <person name="Mustard J.A."/>
            <person name="Pan H."/>
            <person name="Reese J.T."/>
            <person name="Scharf M.E."/>
            <person name="Sun F."/>
            <person name="Vogel H."/>
            <person name="Xiao J."/>
            <person name="Yang W."/>
            <person name="Yang Z."/>
            <person name="Yang Z."/>
            <person name="Zhou J."/>
            <person name="Zhu J."/>
            <person name="Brent C.S."/>
            <person name="Elsik C.G."/>
            <person name="Goodisman M.A."/>
            <person name="Liberles D.A."/>
            <person name="Roe R.M."/>
            <person name="Vargo E.L."/>
            <person name="Vilcinskas A."/>
            <person name="Wang J."/>
            <person name="Bornberg-Bauer E."/>
            <person name="Korb J."/>
            <person name="Zhang G."/>
            <person name="Liebig J."/>
        </authorList>
    </citation>
    <scope>NUCLEOTIDE SEQUENCE [LARGE SCALE GENOMIC DNA]</scope>
    <source>
        <tissue evidence="1">Whole organism</tissue>
    </source>
</reference>
<dbReference type="STRING" id="136037.A0A067R9V1"/>
<dbReference type="GO" id="GO:0003735">
    <property type="term" value="F:structural constituent of ribosome"/>
    <property type="evidence" value="ECO:0007669"/>
    <property type="project" value="InterPro"/>
</dbReference>
<dbReference type="InterPro" id="IPR026569">
    <property type="entry name" value="Ribosomal_bL28"/>
</dbReference>
<dbReference type="FunCoup" id="A0A067R9V1">
    <property type="interactions" value="534"/>
</dbReference>
<gene>
    <name evidence="1" type="ORF">L798_05420</name>
</gene>
<dbReference type="GO" id="GO:0005762">
    <property type="term" value="C:mitochondrial large ribosomal subunit"/>
    <property type="evidence" value="ECO:0007669"/>
    <property type="project" value="TreeGrafter"/>
</dbReference>
<dbReference type="Proteomes" id="UP000027135">
    <property type="component" value="Unassembled WGS sequence"/>
</dbReference>
<protein>
    <submittedName>
        <fullName evidence="1">39S ribosomal protein L28, mitochondrial</fullName>
    </submittedName>
</protein>
<dbReference type="PANTHER" id="PTHR13528:SF2">
    <property type="entry name" value="LARGE RIBOSOMAL SUBUNIT PROTEIN BL28M"/>
    <property type="match status" value="1"/>
</dbReference>
<dbReference type="OMA" id="KMSNRLK"/>
<evidence type="ECO:0000313" key="2">
    <source>
        <dbReference type="Proteomes" id="UP000027135"/>
    </source>
</evidence>
<dbReference type="eggNOG" id="KOG3279">
    <property type="taxonomic scope" value="Eukaryota"/>
</dbReference>
<keyword evidence="1" id="KW-0689">Ribosomal protein</keyword>
<evidence type="ECO:0000313" key="1">
    <source>
        <dbReference type="EMBL" id="KDR20362.1"/>
    </source>
</evidence>
<sequence length="246" mass="29116">MNGRKVYEVPNRILRFQRPDNFSVGVAARLPEAYKKFWYEWKKQKPTPVHYIPEPGKWKRDPETGVVTPVQNVPIPVLYPNECHQGLWGGEGIVKGFQKRDPTRRRVPHFWFPTLLRSVVYSEILDKHMTIIMTQRALDLIHENYGLDHYILKTPACDLQSLLASKLKRKMLLALLKKDLYPDDPVKREDVYNTYKKYLGNYTEEELEWYGLSMFEAIKKQINLEAEMNKPQPLKHVYREGCLRRT</sequence>
<dbReference type="OrthoDB" id="361870at2759"/>
<proteinExistence type="predicted"/>
<dbReference type="EMBL" id="KK852606">
    <property type="protein sequence ID" value="KDR20362.1"/>
    <property type="molecule type" value="Genomic_DNA"/>
</dbReference>
<dbReference type="PANTHER" id="PTHR13528">
    <property type="entry name" value="39S RIBOSOMAL PROTEIN L28, MITOCHONDRIAL"/>
    <property type="match status" value="1"/>
</dbReference>
<organism evidence="1 2">
    <name type="scientific">Zootermopsis nevadensis</name>
    <name type="common">Dampwood termite</name>
    <dbReference type="NCBI Taxonomy" id="136037"/>
    <lineage>
        <taxon>Eukaryota</taxon>
        <taxon>Metazoa</taxon>
        <taxon>Ecdysozoa</taxon>
        <taxon>Arthropoda</taxon>
        <taxon>Hexapoda</taxon>
        <taxon>Insecta</taxon>
        <taxon>Pterygota</taxon>
        <taxon>Neoptera</taxon>
        <taxon>Polyneoptera</taxon>
        <taxon>Dictyoptera</taxon>
        <taxon>Blattodea</taxon>
        <taxon>Blattoidea</taxon>
        <taxon>Termitoidae</taxon>
        <taxon>Termopsidae</taxon>
        <taxon>Zootermopsis</taxon>
    </lineage>
</organism>
<dbReference type="InParanoid" id="A0A067R9V1"/>